<reference evidence="2" key="1">
    <citation type="submission" date="2019-05" db="EMBL/GenBank/DDBJ databases">
        <title>Annotation for the trematode Paragonimus heterotremus.</title>
        <authorList>
            <person name="Choi Y.-J."/>
        </authorList>
    </citation>
    <scope>NUCLEOTIDE SEQUENCE</scope>
    <source>
        <strain evidence="2">LC</strain>
    </source>
</reference>
<dbReference type="Proteomes" id="UP000748531">
    <property type="component" value="Unassembled WGS sequence"/>
</dbReference>
<keyword evidence="3" id="KW-1185">Reference proteome</keyword>
<keyword evidence="1" id="KW-0732">Signal</keyword>
<feature type="chain" id="PRO_5035274246" evidence="1">
    <location>
        <begin position="17"/>
        <end position="95"/>
    </location>
</feature>
<protein>
    <submittedName>
        <fullName evidence="2">Uncharacterized protein</fullName>
    </submittedName>
</protein>
<proteinExistence type="predicted"/>
<dbReference type="SUPFAM" id="SSF55797">
    <property type="entry name" value="PR-1-like"/>
    <property type="match status" value="1"/>
</dbReference>
<organism evidence="2 3">
    <name type="scientific">Paragonimus heterotremus</name>
    <dbReference type="NCBI Taxonomy" id="100268"/>
    <lineage>
        <taxon>Eukaryota</taxon>
        <taxon>Metazoa</taxon>
        <taxon>Spiralia</taxon>
        <taxon>Lophotrochozoa</taxon>
        <taxon>Platyhelminthes</taxon>
        <taxon>Trematoda</taxon>
        <taxon>Digenea</taxon>
        <taxon>Plagiorchiida</taxon>
        <taxon>Troglotremata</taxon>
        <taxon>Troglotrematidae</taxon>
        <taxon>Paragonimus</taxon>
    </lineage>
</organism>
<feature type="signal peptide" evidence="1">
    <location>
        <begin position="1"/>
        <end position="16"/>
    </location>
</feature>
<dbReference type="InterPro" id="IPR035940">
    <property type="entry name" value="CAP_sf"/>
</dbReference>
<accession>A0A8J4T3B1</accession>
<evidence type="ECO:0000313" key="3">
    <source>
        <dbReference type="Proteomes" id="UP000748531"/>
    </source>
</evidence>
<comment type="caution">
    <text evidence="2">The sequence shown here is derived from an EMBL/GenBank/DDBJ whole genome shotgun (WGS) entry which is preliminary data.</text>
</comment>
<gene>
    <name evidence="2" type="ORF">PHET_09936</name>
</gene>
<dbReference type="AlphaFoldDB" id="A0A8J4T3B1"/>
<dbReference type="OrthoDB" id="6298600at2759"/>
<name>A0A8J4T3B1_9TREM</name>
<evidence type="ECO:0000256" key="1">
    <source>
        <dbReference type="SAM" id="SignalP"/>
    </source>
</evidence>
<dbReference type="EMBL" id="LUCH01007209">
    <property type="protein sequence ID" value="KAF5396859.1"/>
    <property type="molecule type" value="Genomic_DNA"/>
</dbReference>
<evidence type="ECO:0000313" key="2">
    <source>
        <dbReference type="EMBL" id="KAF5396859.1"/>
    </source>
</evidence>
<sequence>MILCMLIFCTVVVSKGELTQTERDKTLCHHNILRQITSNCMYPGRIKIWNKTLEYLAHVYSRPAHTYDEYMIDLTRFCEKTNLLGIIYGVDRYEE</sequence>